<dbReference type="InterPro" id="IPR015063">
    <property type="entry name" value="USP8_dimer"/>
</dbReference>
<dbReference type="PANTHER" id="PTHR12947">
    <property type="entry name" value="AMSH-LIKE PROTEASE"/>
    <property type="match status" value="1"/>
</dbReference>
<dbReference type="Gene3D" id="1.20.58.80">
    <property type="entry name" value="Phosphotransferase system, lactose/cellobiose-type IIA subunit"/>
    <property type="match status" value="1"/>
</dbReference>
<evidence type="ECO:0000256" key="1">
    <source>
        <dbReference type="ARBA" id="ARBA00001947"/>
    </source>
</evidence>
<keyword evidence="13" id="KW-1185">Reference proteome</keyword>
<dbReference type="Pfam" id="PF01398">
    <property type="entry name" value="JAB"/>
    <property type="match status" value="1"/>
</dbReference>
<organism evidence="12 13">
    <name type="scientific">Labeo rohita</name>
    <name type="common">Indian major carp</name>
    <name type="synonym">Cyprinus rohita</name>
    <dbReference type="NCBI Taxonomy" id="84645"/>
    <lineage>
        <taxon>Eukaryota</taxon>
        <taxon>Metazoa</taxon>
        <taxon>Chordata</taxon>
        <taxon>Craniata</taxon>
        <taxon>Vertebrata</taxon>
        <taxon>Euteleostomi</taxon>
        <taxon>Actinopterygii</taxon>
        <taxon>Neopterygii</taxon>
        <taxon>Teleostei</taxon>
        <taxon>Ostariophysi</taxon>
        <taxon>Cypriniformes</taxon>
        <taxon>Cyprinidae</taxon>
        <taxon>Labeoninae</taxon>
        <taxon>Labeonini</taxon>
        <taxon>Labeo</taxon>
    </lineage>
</organism>
<evidence type="ECO:0000256" key="6">
    <source>
        <dbReference type="ARBA" id="ARBA00022801"/>
    </source>
</evidence>
<dbReference type="InterPro" id="IPR037518">
    <property type="entry name" value="MPN"/>
</dbReference>
<feature type="region of interest" description="Disordered" evidence="10">
    <location>
        <begin position="819"/>
        <end position="883"/>
    </location>
</feature>
<dbReference type="PROSITE" id="PS50249">
    <property type="entry name" value="MPN"/>
    <property type="match status" value="1"/>
</dbReference>
<dbReference type="SUPFAM" id="SSF140856">
    <property type="entry name" value="USP8 N-terminal domain-like"/>
    <property type="match status" value="1"/>
</dbReference>
<dbReference type="EMBL" id="JACTAM010000010">
    <property type="protein sequence ID" value="KAI2659573.1"/>
    <property type="molecule type" value="Genomic_DNA"/>
</dbReference>
<sequence length="883" mass="99687">MSDHNDCSLSSEERVRALTKLGSSVDVSEDVPPRRYFRSGMEIIRMANIYAEEGNVEHAFILYNKYITHREYKTANIPEKKETMRKLKEVAFPKAEELKKLLLKQYDKDHAEYLVRKRVEDEAQAREVAKQRELEAEKQRLAEQQQRQREQEQLSAFEEMIRRQALEKERQRIVQEFSVPVSPTSPRDLLVPDVQGPPQASFSPPTTPGGTPNHVSQPSSLPAFDRSLKPSVSVSAGHSALVNGLRQLFVPAELCQRFLKLADANTARAVETCGILCGKLMKNAFTVTHVIVPKQCGGPDYCDTENEEELFLIQDQNDLITLGWIHTHPTQTAFLSSVDLHTHCSYQIMLPESIAIVCSPKFNETGYFRLTDYGMDEICSCKQRGFHPHPREPPLFSCQNNCQSRSLVNRWRWRVTLVHSGNDAKKTTLFLRAIQLRSAAVATWIFESKEKALIVKSDDTTVAVSNHVNDTKKPKRKILDEEEYIESLEKIIQRDFFPDVSKLQAQKDYLEAEENGDLERMREIAIKYGSAMAKYTPRTYVPYGEKAEEKDLPSLDRFLAKNTSEDNASFEQIMELAEDKDKLRHAWLYEAENEFKERHEQNLALPSTEKQALECTKAGVETWQYKAKNALMYYPEGEKDDTLFKKPREVLYKNTRFNADPFCKALNKSQIQQAAALNAQFKQGKVGPDGKELLPHESPKVNGYGFEGEASPAPGVAESPLMTWGEIESTPFRLDGSDTPLVERSHGPSFKIPEPGRRERLGLKMANEAAAKNRAKKQEALRKVTENLASLTPKGLSPAALSPALQRLVNRSSSKYTDKALRASYTPSPAHRSMGSKTPLGGPATPSSTPTPGKARTPATQDPASITDNLLQLPKRRKASDYF</sequence>
<dbReference type="InterPro" id="IPR000555">
    <property type="entry name" value="JAMM/MPN+_dom"/>
</dbReference>
<evidence type="ECO:0000256" key="7">
    <source>
        <dbReference type="ARBA" id="ARBA00022833"/>
    </source>
</evidence>
<gene>
    <name evidence="12" type="ORF">H4Q32_022052</name>
</gene>
<accession>A0ABQ8M9M5</accession>
<keyword evidence="3" id="KW-0645">Protease</keyword>
<feature type="domain" description="MPN" evidence="11">
    <location>
        <begin position="248"/>
        <end position="379"/>
    </location>
</feature>
<dbReference type="Proteomes" id="UP000830375">
    <property type="component" value="Unassembled WGS sequence"/>
</dbReference>
<feature type="coiled-coil region" evidence="9">
    <location>
        <begin position="120"/>
        <end position="167"/>
    </location>
</feature>
<evidence type="ECO:0000256" key="9">
    <source>
        <dbReference type="SAM" id="Coils"/>
    </source>
</evidence>
<feature type="compositionally biased region" description="Low complexity" evidence="10">
    <location>
        <begin position="838"/>
        <end position="853"/>
    </location>
</feature>
<evidence type="ECO:0000259" key="11">
    <source>
        <dbReference type="PROSITE" id="PS50249"/>
    </source>
</evidence>
<comment type="cofactor">
    <cofactor evidence="1">
        <name>Zn(2+)</name>
        <dbReference type="ChEBI" id="CHEBI:29105"/>
    </cofactor>
</comment>
<keyword evidence="8" id="KW-0482">Metalloprotease</keyword>
<feature type="compositionally biased region" description="Basic residues" evidence="10">
    <location>
        <begin position="874"/>
        <end position="883"/>
    </location>
</feature>
<evidence type="ECO:0000313" key="13">
    <source>
        <dbReference type="Proteomes" id="UP000830375"/>
    </source>
</evidence>
<keyword evidence="6" id="KW-0378">Hydrolase</keyword>
<feature type="compositionally biased region" description="Polar residues" evidence="10">
    <location>
        <begin position="858"/>
        <end position="870"/>
    </location>
</feature>
<evidence type="ECO:0000256" key="10">
    <source>
        <dbReference type="SAM" id="MobiDB-lite"/>
    </source>
</evidence>
<dbReference type="SUPFAM" id="SSF102712">
    <property type="entry name" value="JAB1/MPN domain"/>
    <property type="match status" value="1"/>
</dbReference>
<feature type="region of interest" description="Disordered" evidence="10">
    <location>
        <begin position="733"/>
        <end position="756"/>
    </location>
</feature>
<dbReference type="CDD" id="cd08066">
    <property type="entry name" value="MPN_AMSH_like"/>
    <property type="match status" value="1"/>
</dbReference>
<dbReference type="InterPro" id="IPR019148">
    <property type="entry name" value="Nuclear_protein_DGCR14_ESS-2"/>
</dbReference>
<comment type="similarity">
    <text evidence="2">Belongs to the peptidase M67C family.</text>
</comment>
<evidence type="ECO:0000313" key="12">
    <source>
        <dbReference type="EMBL" id="KAI2659573.1"/>
    </source>
</evidence>
<keyword evidence="4" id="KW-0479">Metal-binding</keyword>
<proteinExistence type="inferred from homology"/>
<keyword evidence="5" id="KW-0833">Ubl conjugation pathway</keyword>
<keyword evidence="7" id="KW-0862">Zinc</keyword>
<name>A0ABQ8M9M5_LABRO</name>
<evidence type="ECO:0000256" key="8">
    <source>
        <dbReference type="ARBA" id="ARBA00023049"/>
    </source>
</evidence>
<dbReference type="SMART" id="SM00232">
    <property type="entry name" value="JAB_MPN"/>
    <property type="match status" value="1"/>
</dbReference>
<dbReference type="Gene3D" id="3.40.140.10">
    <property type="entry name" value="Cytidine Deaminase, domain 2"/>
    <property type="match status" value="1"/>
</dbReference>
<evidence type="ECO:0000256" key="4">
    <source>
        <dbReference type="ARBA" id="ARBA00022723"/>
    </source>
</evidence>
<evidence type="ECO:0000256" key="5">
    <source>
        <dbReference type="ARBA" id="ARBA00022786"/>
    </source>
</evidence>
<comment type="caution">
    <text evidence="12">The sequence shown here is derived from an EMBL/GenBank/DDBJ whole genome shotgun (WGS) entry which is preliminary data.</text>
</comment>
<keyword evidence="9" id="KW-0175">Coiled coil</keyword>
<dbReference type="Pfam" id="PF08969">
    <property type="entry name" value="USP8_dimer"/>
    <property type="match status" value="1"/>
</dbReference>
<dbReference type="Pfam" id="PF09751">
    <property type="entry name" value="Es2"/>
    <property type="match status" value="2"/>
</dbReference>
<evidence type="ECO:0000256" key="2">
    <source>
        <dbReference type="ARBA" id="ARBA00010981"/>
    </source>
</evidence>
<reference evidence="12 13" key="1">
    <citation type="submission" date="2022-01" db="EMBL/GenBank/DDBJ databases">
        <title>A high-quality chromosome-level genome assembly of rohu carp, Labeo rohita.</title>
        <authorList>
            <person name="Arick M.A. II"/>
            <person name="Hsu C.-Y."/>
            <person name="Magbanua Z."/>
            <person name="Pechanova O."/>
            <person name="Grover C."/>
            <person name="Miller E."/>
            <person name="Thrash A."/>
            <person name="Ezzel L."/>
            <person name="Alam S."/>
            <person name="Benzie J."/>
            <person name="Hamilton M."/>
            <person name="Karsi A."/>
            <person name="Lawrence M.L."/>
            <person name="Peterson D.G."/>
        </authorList>
    </citation>
    <scope>NUCLEOTIDE SEQUENCE [LARGE SCALE GENOMIC DNA]</scope>
    <source>
        <strain evidence="13">BAU-BD-2019</strain>
        <tissue evidence="12">Blood</tissue>
    </source>
</reference>
<evidence type="ECO:0000256" key="3">
    <source>
        <dbReference type="ARBA" id="ARBA00022670"/>
    </source>
</evidence>
<feature type="region of interest" description="Disordered" evidence="10">
    <location>
        <begin position="177"/>
        <end position="221"/>
    </location>
</feature>
<dbReference type="PANTHER" id="PTHR12947:SF8">
    <property type="entry name" value="STAM-BINDING PROTEIN"/>
    <property type="match status" value="1"/>
</dbReference>
<dbReference type="InterPro" id="IPR044098">
    <property type="entry name" value="STAMBP/STALP-like_MPN"/>
</dbReference>
<protein>
    <submittedName>
        <fullName evidence="12">STAM-binding protein-like A</fullName>
    </submittedName>
</protein>